<feature type="region of interest" description="Disordered" evidence="5">
    <location>
        <begin position="1"/>
        <end position="46"/>
    </location>
</feature>
<keyword evidence="2" id="KW-0963">Cytoplasm</keyword>
<dbReference type="InterPro" id="IPR003533">
    <property type="entry name" value="Doublecortin_dom"/>
</dbReference>
<feature type="compositionally biased region" description="Polar residues" evidence="5">
    <location>
        <begin position="21"/>
        <end position="32"/>
    </location>
</feature>
<organism evidence="6 7">
    <name type="scientific">Phlebotomus papatasi</name>
    <name type="common">Sandfly</name>
    <dbReference type="NCBI Taxonomy" id="29031"/>
    <lineage>
        <taxon>Eukaryota</taxon>
        <taxon>Metazoa</taxon>
        <taxon>Ecdysozoa</taxon>
        <taxon>Arthropoda</taxon>
        <taxon>Hexapoda</taxon>
        <taxon>Insecta</taxon>
        <taxon>Pterygota</taxon>
        <taxon>Neoptera</taxon>
        <taxon>Endopterygota</taxon>
        <taxon>Diptera</taxon>
        <taxon>Nematocera</taxon>
        <taxon>Psychodoidea</taxon>
        <taxon>Psychodidae</taxon>
        <taxon>Phlebotomus</taxon>
        <taxon>Phlebotomus</taxon>
    </lineage>
</organism>
<sequence length="268" mass="28501">MSFLQNGSIASELPQVDAPSGGSTDQKTSTGLRSGDANANRADASVDYRVRAIMSNEDALDDGARASGVASLGMNGAHNPAVPQPSSASINNNASGAVDINGSKAIDVSDDEEFIGGDSAIATSAPATSYWGSSRAISSRAASPAMDNMSEVSSQLPGAPLPRSKSRSDFGASSRYNNASFWKARRVLFYRNGDPFFPGVEYRFKPGRDVATMEALLDKISPRLDLPRGARFVFSMDGDRKYSLEELEDGSSYVVSSFKTFKVRKTPK</sequence>
<dbReference type="VEuPathDB" id="VectorBase:PPAI001460"/>
<dbReference type="Pfam" id="PF03607">
    <property type="entry name" value="DCX"/>
    <property type="match status" value="1"/>
</dbReference>
<dbReference type="GO" id="GO:0005856">
    <property type="term" value="C:cytoskeleton"/>
    <property type="evidence" value="ECO:0007669"/>
    <property type="project" value="UniProtKB-SubCell"/>
</dbReference>
<dbReference type="EMBL" id="AJVK01022617">
    <property type="status" value="NOT_ANNOTATED_CDS"/>
    <property type="molecule type" value="Genomic_DNA"/>
</dbReference>
<dbReference type="GO" id="GO:0035556">
    <property type="term" value="P:intracellular signal transduction"/>
    <property type="evidence" value="ECO:0007669"/>
    <property type="project" value="InterPro"/>
</dbReference>
<name>A0A1B0D287_PHLPP</name>
<dbReference type="GO" id="GO:0008017">
    <property type="term" value="F:microtubule binding"/>
    <property type="evidence" value="ECO:0007669"/>
    <property type="project" value="UniProtKB-ARBA"/>
</dbReference>
<dbReference type="Proteomes" id="UP000092462">
    <property type="component" value="Unassembled WGS sequence"/>
</dbReference>
<dbReference type="Gene3D" id="3.10.20.230">
    <property type="entry name" value="Doublecortin domain"/>
    <property type="match status" value="1"/>
</dbReference>
<evidence type="ECO:0000313" key="6">
    <source>
        <dbReference type="EnsemblMetazoa" id="PPAI001460-PA"/>
    </source>
</evidence>
<dbReference type="InterPro" id="IPR036572">
    <property type="entry name" value="Doublecortin_dom_sf"/>
</dbReference>
<reference evidence="6" key="1">
    <citation type="submission" date="2022-08" db="UniProtKB">
        <authorList>
            <consortium name="EnsemblMetazoa"/>
        </authorList>
    </citation>
    <scope>IDENTIFICATION</scope>
    <source>
        <strain evidence="6">Israel</strain>
    </source>
</reference>
<protein>
    <submittedName>
        <fullName evidence="6">Uncharacterized protein</fullName>
    </submittedName>
</protein>
<evidence type="ECO:0000256" key="3">
    <source>
        <dbReference type="ARBA" id="ARBA00022737"/>
    </source>
</evidence>
<keyword evidence="7" id="KW-1185">Reference proteome</keyword>
<evidence type="ECO:0000256" key="1">
    <source>
        <dbReference type="ARBA" id="ARBA00004245"/>
    </source>
</evidence>
<feature type="region of interest" description="Disordered" evidence="5">
    <location>
        <begin position="146"/>
        <end position="170"/>
    </location>
</feature>
<dbReference type="PROSITE" id="PS50309">
    <property type="entry name" value="DC"/>
    <property type="match status" value="1"/>
</dbReference>
<evidence type="ECO:0000313" key="7">
    <source>
        <dbReference type="Proteomes" id="UP000092462"/>
    </source>
</evidence>
<dbReference type="SMART" id="SM00537">
    <property type="entry name" value="DCX"/>
    <property type="match status" value="1"/>
</dbReference>
<evidence type="ECO:0000256" key="5">
    <source>
        <dbReference type="SAM" id="MobiDB-lite"/>
    </source>
</evidence>
<keyword evidence="3" id="KW-0677">Repeat</keyword>
<accession>A0A1B0D287</accession>
<dbReference type="FunFam" id="3.10.20.230:FF:000018">
    <property type="entry name" value="Echinoderm microtubule-associated protein-like CG42247"/>
    <property type="match status" value="1"/>
</dbReference>
<dbReference type="SUPFAM" id="SSF89837">
    <property type="entry name" value="Doublecortin (DC)"/>
    <property type="match status" value="1"/>
</dbReference>
<keyword evidence="4" id="KW-0206">Cytoskeleton</keyword>
<dbReference type="VEuPathDB" id="VectorBase:PPAPM1_001398"/>
<comment type="subcellular location">
    <subcellularLocation>
        <location evidence="1">Cytoplasm</location>
        <location evidence="1">Cytoskeleton</location>
    </subcellularLocation>
</comment>
<evidence type="ECO:0000256" key="2">
    <source>
        <dbReference type="ARBA" id="ARBA00022490"/>
    </source>
</evidence>
<dbReference type="EnsemblMetazoa" id="PPAI001460-RA">
    <property type="protein sequence ID" value="PPAI001460-PA"/>
    <property type="gene ID" value="PPAI001460"/>
</dbReference>
<proteinExistence type="predicted"/>
<dbReference type="AlphaFoldDB" id="A0A1B0D287"/>
<evidence type="ECO:0000256" key="4">
    <source>
        <dbReference type="ARBA" id="ARBA00023212"/>
    </source>
</evidence>